<dbReference type="EnsemblPlants" id="Solyc06g084245.1.1">
    <property type="protein sequence ID" value="Solyc06g084245.1.1"/>
    <property type="gene ID" value="Solyc06g084245.1"/>
</dbReference>
<name>A0A3Q7H2X7_SOLLC</name>
<proteinExistence type="predicted"/>
<protein>
    <recommendedName>
        <fullName evidence="1">Reverse transcriptase Ty1/copia-type domain-containing protein</fullName>
    </recommendedName>
</protein>
<dbReference type="Proteomes" id="UP000004994">
    <property type="component" value="Chromosome 6"/>
</dbReference>
<dbReference type="Pfam" id="PF07727">
    <property type="entry name" value="RVT_2"/>
    <property type="match status" value="1"/>
</dbReference>
<reference evidence="2" key="1">
    <citation type="journal article" date="2012" name="Nature">
        <title>The tomato genome sequence provides insights into fleshy fruit evolution.</title>
        <authorList>
            <consortium name="Tomato Genome Consortium"/>
        </authorList>
    </citation>
    <scope>NUCLEOTIDE SEQUENCE [LARGE SCALE GENOMIC DNA]</scope>
    <source>
        <strain evidence="2">cv. Heinz 1706</strain>
    </source>
</reference>
<dbReference type="SUPFAM" id="SSF56672">
    <property type="entry name" value="DNA/RNA polymerases"/>
    <property type="match status" value="1"/>
</dbReference>
<reference evidence="2" key="2">
    <citation type="submission" date="2019-01" db="UniProtKB">
        <authorList>
            <consortium name="EnsemblPlants"/>
        </authorList>
    </citation>
    <scope>IDENTIFICATION</scope>
    <source>
        <strain evidence="2">cv. Heinz 1706</strain>
    </source>
</reference>
<accession>A0A3Q7H2X7</accession>
<dbReference type="InterPro" id="IPR043502">
    <property type="entry name" value="DNA/RNA_pol_sf"/>
</dbReference>
<evidence type="ECO:0000259" key="1">
    <source>
        <dbReference type="Pfam" id="PF07727"/>
    </source>
</evidence>
<dbReference type="AlphaFoldDB" id="A0A3Q7H2X7"/>
<evidence type="ECO:0000313" key="3">
    <source>
        <dbReference type="Proteomes" id="UP000004994"/>
    </source>
</evidence>
<keyword evidence="3" id="KW-1185">Reference proteome</keyword>
<dbReference type="InterPro" id="IPR013103">
    <property type="entry name" value="RVT_2"/>
</dbReference>
<evidence type="ECO:0000313" key="2">
    <source>
        <dbReference type="EnsemblPlants" id="Solyc06g084245.1.1"/>
    </source>
</evidence>
<dbReference type="STRING" id="4081.A0A3Q7H2X7"/>
<organism evidence="2">
    <name type="scientific">Solanum lycopersicum</name>
    <name type="common">Tomato</name>
    <name type="synonym">Lycopersicon esculentum</name>
    <dbReference type="NCBI Taxonomy" id="4081"/>
    <lineage>
        <taxon>Eukaryota</taxon>
        <taxon>Viridiplantae</taxon>
        <taxon>Streptophyta</taxon>
        <taxon>Embryophyta</taxon>
        <taxon>Tracheophyta</taxon>
        <taxon>Spermatophyta</taxon>
        <taxon>Magnoliopsida</taxon>
        <taxon>eudicotyledons</taxon>
        <taxon>Gunneridae</taxon>
        <taxon>Pentapetalae</taxon>
        <taxon>asterids</taxon>
        <taxon>lamiids</taxon>
        <taxon>Solanales</taxon>
        <taxon>Solanaceae</taxon>
        <taxon>Solanoideae</taxon>
        <taxon>Solaneae</taxon>
        <taxon>Solanum</taxon>
        <taxon>Solanum subgen. Lycopersicon</taxon>
    </lineage>
</organism>
<feature type="domain" description="Reverse transcriptase Ty1/copia-type" evidence="1">
    <location>
        <begin position="139"/>
        <end position="234"/>
    </location>
</feature>
<dbReference type="InParanoid" id="A0A3Q7H2X7"/>
<dbReference type="Gramene" id="Solyc06g084245.1.1">
    <property type="protein sequence ID" value="Solyc06g084245.1.1"/>
    <property type="gene ID" value="Solyc06g084245.1"/>
</dbReference>
<sequence>MKLIFDLPPSIACINSMHTIMLCWKNQSHNILVNQQNNMLICLQDRNSDPPQWIIDTGATNHMTSDINLLNKESIYLKLSSQLVEEDYNTTVVQATTQTAEEASDNVATDVVLASSYCAVLRPCLKEDPAGANNLLYSQFDHSLYIKKTNEGMVIVLVYVDDILVTRDSLDQILATKTALHKAFQIKDLGELRYFLGIKFARSQQGIIMHQRKYALKLISETGLSEAKPASTPMDTTVKLTTTEYDQYLKEVVSSSDETLADQKYISHPDISYSVQNELYKMNCIKRIV</sequence>